<evidence type="ECO:0000256" key="6">
    <source>
        <dbReference type="ARBA" id="ARBA00022801"/>
    </source>
</evidence>
<dbReference type="InterPro" id="IPR015376">
    <property type="entry name" value="Znr_NADH_PPase"/>
</dbReference>
<dbReference type="Pfam" id="PF00293">
    <property type="entry name" value="NUDIX"/>
    <property type="match status" value="1"/>
</dbReference>
<feature type="domain" description="Nudix hydrolase" evidence="10">
    <location>
        <begin position="167"/>
        <end position="296"/>
    </location>
</feature>
<dbReference type="GO" id="GO:0035529">
    <property type="term" value="F:NADH pyrophosphatase activity"/>
    <property type="evidence" value="ECO:0007669"/>
    <property type="project" value="TreeGrafter"/>
</dbReference>
<dbReference type="InterPro" id="IPR000086">
    <property type="entry name" value="NUDIX_hydrolase_dom"/>
</dbReference>
<evidence type="ECO:0000256" key="5">
    <source>
        <dbReference type="ARBA" id="ARBA00022723"/>
    </source>
</evidence>
<comment type="caution">
    <text evidence="11">The sequence shown here is derived from an EMBL/GenBank/DDBJ whole genome shotgun (WGS) entry which is preliminary data.</text>
</comment>
<keyword evidence="8" id="KW-0520">NAD</keyword>
<proteinExistence type="inferred from homology"/>
<accession>A0A3S2VSU0</accession>
<dbReference type="GO" id="GO:0019677">
    <property type="term" value="P:NAD+ catabolic process"/>
    <property type="evidence" value="ECO:0007669"/>
    <property type="project" value="TreeGrafter"/>
</dbReference>
<reference evidence="11 12" key="1">
    <citation type="submission" date="2019-01" db="EMBL/GenBank/DDBJ databases">
        <authorList>
            <person name="Chen W.-M."/>
        </authorList>
    </citation>
    <scope>NUCLEOTIDE SEQUENCE [LARGE SCALE GENOMIC DNA]</scope>
    <source>
        <strain evidence="11 12">TER-1</strain>
    </source>
</reference>
<dbReference type="GO" id="GO:0046872">
    <property type="term" value="F:metal ion binding"/>
    <property type="evidence" value="ECO:0007669"/>
    <property type="project" value="UniProtKB-KW"/>
</dbReference>
<evidence type="ECO:0000313" key="11">
    <source>
        <dbReference type="EMBL" id="RVU20134.1"/>
    </source>
</evidence>
<dbReference type="InterPro" id="IPR050241">
    <property type="entry name" value="NAD-cap_RNA_hydrolase_NudC"/>
</dbReference>
<dbReference type="GO" id="GO:0110153">
    <property type="term" value="F:RNA NAD-cap (NMN-forming) hydrolase activity"/>
    <property type="evidence" value="ECO:0007669"/>
    <property type="project" value="RHEA"/>
</dbReference>
<comment type="cofactor">
    <cofactor evidence="2">
        <name>Zn(2+)</name>
        <dbReference type="ChEBI" id="CHEBI:29105"/>
    </cofactor>
</comment>
<dbReference type="EC" id="3.6.1.22" evidence="4"/>
<evidence type="ECO:0000256" key="2">
    <source>
        <dbReference type="ARBA" id="ARBA00001947"/>
    </source>
</evidence>
<dbReference type="RefSeq" id="WP_127727853.1">
    <property type="nucleotide sequence ID" value="NZ_SACP01000004.1"/>
</dbReference>
<keyword evidence="12" id="KW-1185">Reference proteome</keyword>
<dbReference type="InterPro" id="IPR015797">
    <property type="entry name" value="NUDIX_hydrolase-like_dom_sf"/>
</dbReference>
<keyword evidence="6 11" id="KW-0378">Hydrolase</keyword>
<evidence type="ECO:0000256" key="3">
    <source>
        <dbReference type="ARBA" id="ARBA00009595"/>
    </source>
</evidence>
<dbReference type="Proteomes" id="UP000286997">
    <property type="component" value="Unassembled WGS sequence"/>
</dbReference>
<protein>
    <recommendedName>
        <fullName evidence="4">NAD(+) diphosphatase</fullName>
        <ecNumber evidence="4">3.6.1.22</ecNumber>
    </recommendedName>
</protein>
<dbReference type="SUPFAM" id="SSF55811">
    <property type="entry name" value="Nudix"/>
    <property type="match status" value="1"/>
</dbReference>
<evidence type="ECO:0000256" key="7">
    <source>
        <dbReference type="ARBA" id="ARBA00022842"/>
    </source>
</evidence>
<dbReference type="PANTHER" id="PTHR42904">
    <property type="entry name" value="NUDIX HYDROLASE, NUDC SUBFAMILY"/>
    <property type="match status" value="1"/>
</dbReference>
<keyword evidence="5" id="KW-0479">Metal-binding</keyword>
<dbReference type="CDD" id="cd03429">
    <property type="entry name" value="NUDIX_NADH_pyrophosphatase_Nudt13"/>
    <property type="match status" value="1"/>
</dbReference>
<evidence type="ECO:0000259" key="10">
    <source>
        <dbReference type="PROSITE" id="PS51462"/>
    </source>
</evidence>
<dbReference type="AlphaFoldDB" id="A0A3S2VSU0"/>
<organism evidence="11 12">
    <name type="scientific">Methylobacterium oryzihabitans</name>
    <dbReference type="NCBI Taxonomy" id="2499852"/>
    <lineage>
        <taxon>Bacteria</taxon>
        <taxon>Pseudomonadati</taxon>
        <taxon>Pseudomonadota</taxon>
        <taxon>Alphaproteobacteria</taxon>
        <taxon>Hyphomicrobiales</taxon>
        <taxon>Methylobacteriaceae</taxon>
        <taxon>Methylobacterium</taxon>
    </lineage>
</organism>
<evidence type="ECO:0000256" key="4">
    <source>
        <dbReference type="ARBA" id="ARBA00012381"/>
    </source>
</evidence>
<dbReference type="InterPro" id="IPR020084">
    <property type="entry name" value="NUDIX_hydrolase_CS"/>
</dbReference>
<dbReference type="Gene3D" id="3.90.79.10">
    <property type="entry name" value="Nucleoside Triphosphate Pyrophosphohydrolase"/>
    <property type="match status" value="1"/>
</dbReference>
<evidence type="ECO:0000256" key="9">
    <source>
        <dbReference type="ARBA" id="ARBA00023679"/>
    </source>
</evidence>
<name>A0A3S2VSU0_9HYPH</name>
<dbReference type="InterPro" id="IPR049734">
    <property type="entry name" value="NudC-like_C"/>
</dbReference>
<dbReference type="OrthoDB" id="9791656at2"/>
<evidence type="ECO:0000256" key="8">
    <source>
        <dbReference type="ARBA" id="ARBA00023027"/>
    </source>
</evidence>
<comment type="similarity">
    <text evidence="3">Belongs to the Nudix hydrolase family. NudC subfamily.</text>
</comment>
<sequence length="309" mass="33014">MTSPLDRLGFARSLLERHSAERTDPAPTLAGSPGAGLVLFAGEQAVLRRAGDSATALLTPPDLERAPDPAPVLFLGRIEGRPVFGTALPADAGALYADDLAYRVVDLRTIAVEGAVAAPETGLLATAKSLLSWHGRHGFCANCGSPTTIACGGYRRDCAACGTEHFPRTDPVVIMLVTRGEYCLLGRQARFLPGVYSCLAGFLEPGETIEDAVRRETFEEAGLRVGAVRYRASQPWPFPSSLMIGCEAEALSGGLDVELILDRTELEDARWFSRAEVRQMLERTHPDGLTTPPPMAIANLLVRGFAGEA</sequence>
<dbReference type="GO" id="GO:0006742">
    <property type="term" value="P:NADP+ catabolic process"/>
    <property type="evidence" value="ECO:0007669"/>
    <property type="project" value="TreeGrafter"/>
</dbReference>
<gene>
    <name evidence="11" type="ORF">EOE48_05850</name>
</gene>
<keyword evidence="7" id="KW-0460">Magnesium</keyword>
<evidence type="ECO:0000256" key="1">
    <source>
        <dbReference type="ARBA" id="ARBA00001946"/>
    </source>
</evidence>
<dbReference type="GO" id="GO:0005829">
    <property type="term" value="C:cytosol"/>
    <property type="evidence" value="ECO:0007669"/>
    <property type="project" value="TreeGrafter"/>
</dbReference>
<dbReference type="EMBL" id="SACP01000004">
    <property type="protein sequence ID" value="RVU20134.1"/>
    <property type="molecule type" value="Genomic_DNA"/>
</dbReference>
<comment type="cofactor">
    <cofactor evidence="1">
        <name>Mg(2+)</name>
        <dbReference type="ChEBI" id="CHEBI:18420"/>
    </cofactor>
</comment>
<comment type="catalytic activity">
    <reaction evidence="9">
        <text>a 5'-end NAD(+)-phospho-ribonucleoside in mRNA + H2O = a 5'-end phospho-adenosine-phospho-ribonucleoside in mRNA + beta-nicotinamide D-ribonucleotide + 2 H(+)</text>
        <dbReference type="Rhea" id="RHEA:60876"/>
        <dbReference type="Rhea" id="RHEA-COMP:15698"/>
        <dbReference type="Rhea" id="RHEA-COMP:15719"/>
        <dbReference type="ChEBI" id="CHEBI:14649"/>
        <dbReference type="ChEBI" id="CHEBI:15377"/>
        <dbReference type="ChEBI" id="CHEBI:15378"/>
        <dbReference type="ChEBI" id="CHEBI:144029"/>
        <dbReference type="ChEBI" id="CHEBI:144051"/>
    </reaction>
    <physiologicalReaction direction="left-to-right" evidence="9">
        <dbReference type="Rhea" id="RHEA:60877"/>
    </physiologicalReaction>
</comment>
<dbReference type="NCBIfam" id="NF001299">
    <property type="entry name" value="PRK00241.1"/>
    <property type="match status" value="1"/>
</dbReference>
<dbReference type="PROSITE" id="PS00893">
    <property type="entry name" value="NUDIX_BOX"/>
    <property type="match status" value="1"/>
</dbReference>
<dbReference type="PROSITE" id="PS51462">
    <property type="entry name" value="NUDIX"/>
    <property type="match status" value="1"/>
</dbReference>
<dbReference type="Pfam" id="PF09296">
    <property type="entry name" value="NUDIX-like"/>
    <property type="match status" value="1"/>
</dbReference>
<evidence type="ECO:0000313" key="12">
    <source>
        <dbReference type="Proteomes" id="UP000286997"/>
    </source>
</evidence>
<dbReference type="Pfam" id="PF09297">
    <property type="entry name" value="Zn_ribbon_NUD"/>
    <property type="match status" value="1"/>
</dbReference>
<dbReference type="Gene3D" id="3.90.79.20">
    <property type="match status" value="1"/>
</dbReference>
<dbReference type="PANTHER" id="PTHR42904:SF6">
    <property type="entry name" value="NAD-CAPPED RNA HYDROLASE NUDT12"/>
    <property type="match status" value="1"/>
</dbReference>
<dbReference type="InterPro" id="IPR015375">
    <property type="entry name" value="NADH_PPase-like_N"/>
</dbReference>